<evidence type="ECO:0000313" key="2">
    <source>
        <dbReference type="EMBL" id="EPS99066.1"/>
    </source>
</evidence>
<dbReference type="SUPFAM" id="SSF56784">
    <property type="entry name" value="HAD-like"/>
    <property type="match status" value="1"/>
</dbReference>
<dbReference type="InterPro" id="IPR052419">
    <property type="entry name" value="5_3-deoxyribonucleotidase-like"/>
</dbReference>
<dbReference type="EMBL" id="KE504159">
    <property type="protein sequence ID" value="EPS99066.1"/>
    <property type="molecule type" value="Genomic_DNA"/>
</dbReference>
<reference evidence="2 3" key="1">
    <citation type="journal article" date="2012" name="Science">
        <title>The Paleozoic origin of enzymatic lignin decomposition reconstructed from 31 fungal genomes.</title>
        <authorList>
            <person name="Floudas D."/>
            <person name="Binder M."/>
            <person name="Riley R."/>
            <person name="Barry K."/>
            <person name="Blanchette R.A."/>
            <person name="Henrissat B."/>
            <person name="Martinez A.T."/>
            <person name="Otillar R."/>
            <person name="Spatafora J.W."/>
            <person name="Yadav J.S."/>
            <person name="Aerts A."/>
            <person name="Benoit I."/>
            <person name="Boyd A."/>
            <person name="Carlson A."/>
            <person name="Copeland A."/>
            <person name="Coutinho P.M."/>
            <person name="de Vries R.P."/>
            <person name="Ferreira P."/>
            <person name="Findley K."/>
            <person name="Foster B."/>
            <person name="Gaskell J."/>
            <person name="Glotzer D."/>
            <person name="Gorecki P."/>
            <person name="Heitman J."/>
            <person name="Hesse C."/>
            <person name="Hori C."/>
            <person name="Igarashi K."/>
            <person name="Jurgens J.A."/>
            <person name="Kallen N."/>
            <person name="Kersten P."/>
            <person name="Kohler A."/>
            <person name="Kuees U."/>
            <person name="Kumar T.K.A."/>
            <person name="Kuo A."/>
            <person name="LaButti K."/>
            <person name="Larrondo L.F."/>
            <person name="Lindquist E."/>
            <person name="Ling A."/>
            <person name="Lombard V."/>
            <person name="Lucas S."/>
            <person name="Lundell T."/>
            <person name="Martin R."/>
            <person name="McLaughlin D.J."/>
            <person name="Morgenstern I."/>
            <person name="Morin E."/>
            <person name="Murat C."/>
            <person name="Nagy L.G."/>
            <person name="Nolan M."/>
            <person name="Ohm R.A."/>
            <person name="Patyshakuliyeva A."/>
            <person name="Rokas A."/>
            <person name="Ruiz-Duenas F.J."/>
            <person name="Sabat G."/>
            <person name="Salamov A."/>
            <person name="Samejima M."/>
            <person name="Schmutz J."/>
            <person name="Slot J.C."/>
            <person name="St John F."/>
            <person name="Stenlid J."/>
            <person name="Sun H."/>
            <person name="Sun S."/>
            <person name="Syed K."/>
            <person name="Tsang A."/>
            <person name="Wiebenga A."/>
            <person name="Young D."/>
            <person name="Pisabarro A."/>
            <person name="Eastwood D.C."/>
            <person name="Martin F."/>
            <person name="Cullen D."/>
            <person name="Grigoriev I.V."/>
            <person name="Hibbett D.S."/>
        </authorList>
    </citation>
    <scope>NUCLEOTIDE SEQUENCE</scope>
    <source>
        <strain evidence="3">FP-58527</strain>
    </source>
</reference>
<keyword evidence="3" id="KW-1185">Reference proteome</keyword>
<dbReference type="GO" id="GO:0008253">
    <property type="term" value="F:5'-nucleotidase activity"/>
    <property type="evidence" value="ECO:0007669"/>
    <property type="project" value="InterPro"/>
</dbReference>
<dbReference type="eggNOG" id="ENOG502QUSF">
    <property type="taxonomic scope" value="Eukaryota"/>
</dbReference>
<dbReference type="HOGENOM" id="CLU_070652_0_0_1"/>
<dbReference type="PANTHER" id="PTHR35134:SF2">
    <property type="entry name" value="NUCLEOTIDASE YQFW-RELATED"/>
    <property type="match status" value="1"/>
</dbReference>
<dbReference type="AlphaFoldDB" id="S8E1L5"/>
<dbReference type="OrthoDB" id="10248475at2759"/>
<evidence type="ECO:0000313" key="3">
    <source>
        <dbReference type="Proteomes" id="UP000015241"/>
    </source>
</evidence>
<sequence>MSANKEVTSGPSDDAPSGAALQEAGLTSTDKPLICVDLDDVLSQTNRVVAEWHNDTYGTHMTLQDFHYYYYWRNPYWGTPDDTFRKVDEFYATPRLYEALPIEGALAAVKALKESGYRFVLVTARQVRELPRTKEWVDKYYTGVFDDIICTGMSQETLADESLLITKLSKADVCKKLGAKLMIDDSLENALKCIEADPPVPILLFGDYEWNKRSCTYKHIDDEVSFEERTKQEGGREWWHDDDVTIPEGAPLTRVNNWAEAVEWVQKNLTS</sequence>
<dbReference type="PANTHER" id="PTHR35134">
    <property type="entry name" value="NUCLEOTIDASE YQFW-RELATED"/>
    <property type="match status" value="1"/>
</dbReference>
<dbReference type="Pfam" id="PF06941">
    <property type="entry name" value="NT5C"/>
    <property type="match status" value="1"/>
</dbReference>
<dbReference type="InParanoid" id="S8E1L5"/>
<dbReference type="GO" id="GO:0009264">
    <property type="term" value="P:deoxyribonucleotide catabolic process"/>
    <property type="evidence" value="ECO:0007669"/>
    <property type="project" value="InterPro"/>
</dbReference>
<gene>
    <name evidence="2" type="ORF">FOMPIDRAFT_1024319</name>
</gene>
<accession>S8E1L5</accession>
<name>S8E1L5_FOMSC</name>
<dbReference type="Gene3D" id="3.40.50.1000">
    <property type="entry name" value="HAD superfamily/HAD-like"/>
    <property type="match status" value="1"/>
</dbReference>
<dbReference type="STRING" id="743788.S8E1L5"/>
<feature type="active site" description="Proton donor" evidence="1">
    <location>
        <position position="39"/>
    </location>
</feature>
<feature type="active site" description="Nucleophile" evidence="1">
    <location>
        <position position="37"/>
    </location>
</feature>
<dbReference type="InterPro" id="IPR036412">
    <property type="entry name" value="HAD-like_sf"/>
</dbReference>
<organism evidence="2 3">
    <name type="scientific">Fomitopsis schrenkii</name>
    <name type="common">Brown rot fungus</name>
    <dbReference type="NCBI Taxonomy" id="2126942"/>
    <lineage>
        <taxon>Eukaryota</taxon>
        <taxon>Fungi</taxon>
        <taxon>Dikarya</taxon>
        <taxon>Basidiomycota</taxon>
        <taxon>Agaricomycotina</taxon>
        <taxon>Agaricomycetes</taxon>
        <taxon>Polyporales</taxon>
        <taxon>Fomitopsis</taxon>
    </lineage>
</organism>
<proteinExistence type="predicted"/>
<dbReference type="Proteomes" id="UP000015241">
    <property type="component" value="Unassembled WGS sequence"/>
</dbReference>
<protein>
    <submittedName>
        <fullName evidence="2">Uncharacterized protein</fullName>
    </submittedName>
</protein>
<evidence type="ECO:0000256" key="1">
    <source>
        <dbReference type="PIRSR" id="PIRSR610708-1"/>
    </source>
</evidence>
<dbReference type="InterPro" id="IPR023214">
    <property type="entry name" value="HAD_sf"/>
</dbReference>
<dbReference type="InterPro" id="IPR010708">
    <property type="entry name" value="5'(3')-deoxyribonucleotidase"/>
</dbReference>